<keyword evidence="2" id="KW-0812">Transmembrane</keyword>
<dbReference type="Proteomes" id="UP001196413">
    <property type="component" value="Unassembled WGS sequence"/>
</dbReference>
<evidence type="ECO:0000313" key="4">
    <source>
        <dbReference type="Proteomes" id="UP001196413"/>
    </source>
</evidence>
<feature type="transmembrane region" description="Helical" evidence="2">
    <location>
        <begin position="21"/>
        <end position="43"/>
    </location>
</feature>
<comment type="similarity">
    <text evidence="1">Belongs to the monovalent cation:proton antiporter 1 (CPA1) transporter (TC 2.A.36) family.</text>
</comment>
<dbReference type="GO" id="GO:0098662">
    <property type="term" value="P:inorganic cation transmembrane transport"/>
    <property type="evidence" value="ECO:0007669"/>
    <property type="project" value="TreeGrafter"/>
</dbReference>
<accession>A0AAD5LXL8</accession>
<evidence type="ECO:0000256" key="2">
    <source>
        <dbReference type="SAM" id="Phobius"/>
    </source>
</evidence>
<dbReference type="InterPro" id="IPR051843">
    <property type="entry name" value="CPA1_transporter"/>
</dbReference>
<reference evidence="3" key="1">
    <citation type="submission" date="2021-06" db="EMBL/GenBank/DDBJ databases">
        <title>Parelaphostrongylus tenuis whole genome reference sequence.</title>
        <authorList>
            <person name="Garwood T.J."/>
            <person name="Larsen P.A."/>
            <person name="Fountain-Jones N.M."/>
            <person name="Garbe J.R."/>
            <person name="Macchietto M.G."/>
            <person name="Kania S.A."/>
            <person name="Gerhold R.W."/>
            <person name="Richards J.E."/>
            <person name="Wolf T.M."/>
        </authorList>
    </citation>
    <scope>NUCLEOTIDE SEQUENCE</scope>
    <source>
        <strain evidence="3">MNPRO001-30</strain>
        <tissue evidence="3">Meninges</tissue>
    </source>
</reference>
<dbReference type="EMBL" id="JAHQIW010000486">
    <property type="protein sequence ID" value="KAJ1348345.1"/>
    <property type="molecule type" value="Genomic_DNA"/>
</dbReference>
<feature type="transmembrane region" description="Helical" evidence="2">
    <location>
        <begin position="93"/>
        <end position="113"/>
    </location>
</feature>
<organism evidence="3 4">
    <name type="scientific">Parelaphostrongylus tenuis</name>
    <name type="common">Meningeal worm</name>
    <dbReference type="NCBI Taxonomy" id="148309"/>
    <lineage>
        <taxon>Eukaryota</taxon>
        <taxon>Metazoa</taxon>
        <taxon>Ecdysozoa</taxon>
        <taxon>Nematoda</taxon>
        <taxon>Chromadorea</taxon>
        <taxon>Rhabditida</taxon>
        <taxon>Rhabditina</taxon>
        <taxon>Rhabditomorpha</taxon>
        <taxon>Strongyloidea</taxon>
        <taxon>Metastrongylidae</taxon>
        <taxon>Parelaphostrongylus</taxon>
    </lineage>
</organism>
<sequence>MENRYGGLIRKWIYDFVHNTKANLLITSVIIIIAMYISLVAIIGKPVFNPYSNSTTSTDSTMYDITSSTFSVFFYWIASVIAGYFFKQIRLPSLFGALCVGVFVKHVHSLSNLFVVDEYWHVIVRKLCLVIIIIRWGLGINGTYIRKNPAYPLALGVLSAIAEALAIATVSIVFFKIRFEFGVIGGTEILCFRQKCR</sequence>
<proteinExistence type="inferred from homology"/>
<keyword evidence="4" id="KW-1185">Reference proteome</keyword>
<name>A0AAD5LXL8_PARTN</name>
<evidence type="ECO:0000313" key="3">
    <source>
        <dbReference type="EMBL" id="KAJ1348345.1"/>
    </source>
</evidence>
<comment type="caution">
    <text evidence="3">The sequence shown here is derived from an EMBL/GenBank/DDBJ whole genome shotgun (WGS) entry which is preliminary data.</text>
</comment>
<feature type="transmembrane region" description="Helical" evidence="2">
    <location>
        <begin position="63"/>
        <end position="86"/>
    </location>
</feature>
<keyword evidence="2" id="KW-0472">Membrane</keyword>
<keyword evidence="2" id="KW-1133">Transmembrane helix</keyword>
<dbReference type="PANTHER" id="PTHR31102:SF1">
    <property type="entry name" value="CATION_H+ EXCHANGER DOMAIN-CONTAINING PROTEIN"/>
    <property type="match status" value="1"/>
</dbReference>
<gene>
    <name evidence="3" type="ORF">KIN20_003631</name>
</gene>
<dbReference type="AlphaFoldDB" id="A0AAD5LXL8"/>
<dbReference type="PANTHER" id="PTHR31102">
    <property type="match status" value="1"/>
</dbReference>
<feature type="transmembrane region" description="Helical" evidence="2">
    <location>
        <begin position="119"/>
        <end position="138"/>
    </location>
</feature>
<protein>
    <submittedName>
        <fullName evidence="3">Uncharacterized protein</fullName>
    </submittedName>
</protein>
<feature type="transmembrane region" description="Helical" evidence="2">
    <location>
        <begin position="150"/>
        <end position="175"/>
    </location>
</feature>
<evidence type="ECO:0000256" key="1">
    <source>
        <dbReference type="ARBA" id="ARBA00007367"/>
    </source>
</evidence>